<evidence type="ECO:0000313" key="2">
    <source>
        <dbReference type="Proteomes" id="UP000789423"/>
    </source>
</evidence>
<dbReference type="EMBL" id="CAKJTI010000007">
    <property type="protein sequence ID" value="CAG9612661.1"/>
    <property type="molecule type" value="Genomic_DNA"/>
</dbReference>
<keyword evidence="2" id="KW-1185">Reference proteome</keyword>
<dbReference type="Proteomes" id="UP000789423">
    <property type="component" value="Unassembled WGS sequence"/>
</dbReference>
<dbReference type="RefSeq" id="WP_230574808.1">
    <property type="nucleotide sequence ID" value="NZ_CAKJTI010000007.1"/>
</dbReference>
<gene>
    <name evidence="1" type="ORF">BACCIP111899_01838</name>
</gene>
<accession>A0ABM8YA78</accession>
<name>A0ABM8YA78_9BACI</name>
<organism evidence="1 2">
    <name type="scientific">Bacillus rhizoplanae</name>
    <dbReference type="NCBI Taxonomy" id="2880966"/>
    <lineage>
        <taxon>Bacteria</taxon>
        <taxon>Bacillati</taxon>
        <taxon>Bacillota</taxon>
        <taxon>Bacilli</taxon>
        <taxon>Bacillales</taxon>
        <taxon>Bacillaceae</taxon>
        <taxon>Bacillus</taxon>
    </lineage>
</organism>
<protein>
    <submittedName>
        <fullName evidence="1">Uncharacterized protein</fullName>
    </submittedName>
</protein>
<reference evidence="1 2" key="1">
    <citation type="submission" date="2021-10" db="EMBL/GenBank/DDBJ databases">
        <authorList>
            <person name="Criscuolo A."/>
        </authorList>
    </citation>
    <scope>NUCLEOTIDE SEQUENCE [LARGE SCALE GENOMIC DNA]</scope>
    <source>
        <strain evidence="2">CIP 111899</strain>
    </source>
</reference>
<proteinExistence type="predicted"/>
<evidence type="ECO:0000313" key="1">
    <source>
        <dbReference type="EMBL" id="CAG9612661.1"/>
    </source>
</evidence>
<comment type="caution">
    <text evidence="1">The sequence shown here is derived from an EMBL/GenBank/DDBJ whole genome shotgun (WGS) entry which is preliminary data.</text>
</comment>
<sequence length="150" mass="17602">MKWNEIEGTEDIEAFLKTFGYFHDSCLKELYMWTESYVGEELSMAVPTELDTNVRILFQRQFDNPSAIELVFEGVTQFHIIPSSANYDSIIYDATLLLQDDTFYWANTYGWKLEDDNSKDVSWIAAKNVKWRDVSSWMGEQMRYGVLEDC</sequence>